<proteinExistence type="predicted"/>
<comment type="subcellular location">
    <subcellularLocation>
        <location evidence="1">Membrane</location>
        <topology evidence="1">Multi-pass membrane protein</topology>
    </subcellularLocation>
</comment>
<keyword evidence="2 5" id="KW-0812">Transmembrane</keyword>
<name>A0AAD1XMN3_EUPCR</name>
<dbReference type="InterPro" id="IPR006634">
    <property type="entry name" value="TLC-dom"/>
</dbReference>
<evidence type="ECO:0000313" key="9">
    <source>
        <dbReference type="Proteomes" id="UP001295684"/>
    </source>
</evidence>
<dbReference type="InterPro" id="IPR042512">
    <property type="entry name" value="TLCD5"/>
</dbReference>
<feature type="transmembrane region" description="Helical" evidence="6">
    <location>
        <begin position="117"/>
        <end position="142"/>
    </location>
</feature>
<feature type="transmembrane region" description="Helical" evidence="6">
    <location>
        <begin position="61"/>
        <end position="86"/>
    </location>
</feature>
<dbReference type="AlphaFoldDB" id="A0AAD1XMN3"/>
<gene>
    <name evidence="8" type="ORF">ECRASSUSDP1_LOCUS16842</name>
</gene>
<feature type="transmembrane region" description="Helical" evidence="6">
    <location>
        <begin position="181"/>
        <end position="203"/>
    </location>
</feature>
<keyword evidence="9" id="KW-1185">Reference proteome</keyword>
<evidence type="ECO:0000256" key="6">
    <source>
        <dbReference type="SAM" id="Phobius"/>
    </source>
</evidence>
<dbReference type="EMBL" id="CAMPGE010016968">
    <property type="protein sequence ID" value="CAI2375480.1"/>
    <property type="molecule type" value="Genomic_DNA"/>
</dbReference>
<feature type="transmembrane region" description="Helical" evidence="6">
    <location>
        <begin position="215"/>
        <end position="240"/>
    </location>
</feature>
<evidence type="ECO:0000256" key="3">
    <source>
        <dbReference type="ARBA" id="ARBA00022989"/>
    </source>
</evidence>
<organism evidence="8 9">
    <name type="scientific">Euplotes crassus</name>
    <dbReference type="NCBI Taxonomy" id="5936"/>
    <lineage>
        <taxon>Eukaryota</taxon>
        <taxon>Sar</taxon>
        <taxon>Alveolata</taxon>
        <taxon>Ciliophora</taxon>
        <taxon>Intramacronucleata</taxon>
        <taxon>Spirotrichea</taxon>
        <taxon>Hypotrichia</taxon>
        <taxon>Euplotida</taxon>
        <taxon>Euplotidae</taxon>
        <taxon>Moneuplotes</taxon>
    </lineage>
</organism>
<evidence type="ECO:0000313" key="8">
    <source>
        <dbReference type="EMBL" id="CAI2375480.1"/>
    </source>
</evidence>
<reference evidence="8" key="1">
    <citation type="submission" date="2023-07" db="EMBL/GenBank/DDBJ databases">
        <authorList>
            <consortium name="AG Swart"/>
            <person name="Singh M."/>
            <person name="Singh A."/>
            <person name="Seah K."/>
            <person name="Emmerich C."/>
        </authorList>
    </citation>
    <scope>NUCLEOTIDE SEQUENCE</scope>
    <source>
        <strain evidence="8">DP1</strain>
    </source>
</reference>
<evidence type="ECO:0000256" key="5">
    <source>
        <dbReference type="PROSITE-ProRule" id="PRU00205"/>
    </source>
</evidence>
<evidence type="ECO:0000259" key="7">
    <source>
        <dbReference type="PROSITE" id="PS50922"/>
    </source>
</evidence>
<dbReference type="PROSITE" id="PS50922">
    <property type="entry name" value="TLC"/>
    <property type="match status" value="1"/>
</dbReference>
<protein>
    <recommendedName>
        <fullName evidence="7">TLC domain-containing protein</fullName>
    </recommendedName>
</protein>
<sequence length="312" mass="36558">MESTTEVAIPATMSPELRIGLTFICFCFYFLCAMASFRYGPKPMRLEKGKWVTMKKPDHDMHYLEWVSIVHGVSCILIGGYISYYYGFRYNRKTLYSQYFMAANSFGYFMYDTIAEWYFGTFDLGMIAHHIASMAAIVFILFEQYGGCAMMTGLYYAEMSGPCFIFRCAFKRQNLESTRKYLYVVTLYSICYFFSRGVGYTTALYPIAGALKIPFYLKCIFIPSLLISYIWLILIISMLWKTLPNWSQNPKEIENSRWWISGRKFFNKYTKDSPWVYVTILFMAIVFCIMPLSYAYIANNVDPSWGYTEVYE</sequence>
<feature type="transmembrane region" description="Helical" evidence="6">
    <location>
        <begin position="275"/>
        <end position="297"/>
    </location>
</feature>
<evidence type="ECO:0000256" key="4">
    <source>
        <dbReference type="ARBA" id="ARBA00023136"/>
    </source>
</evidence>
<keyword evidence="4 5" id="KW-0472">Membrane</keyword>
<comment type="caution">
    <text evidence="8">The sequence shown here is derived from an EMBL/GenBank/DDBJ whole genome shotgun (WGS) entry which is preliminary data.</text>
</comment>
<evidence type="ECO:0000256" key="2">
    <source>
        <dbReference type="ARBA" id="ARBA00022692"/>
    </source>
</evidence>
<feature type="domain" description="TLC" evidence="7">
    <location>
        <begin position="57"/>
        <end position="244"/>
    </location>
</feature>
<dbReference type="PANTHER" id="PTHR31898">
    <property type="entry name" value="TRANSMEMBRANE PROTEIN 136"/>
    <property type="match status" value="1"/>
</dbReference>
<feature type="transmembrane region" description="Helical" evidence="6">
    <location>
        <begin position="20"/>
        <end position="40"/>
    </location>
</feature>
<dbReference type="GO" id="GO:0016020">
    <property type="term" value="C:membrane"/>
    <property type="evidence" value="ECO:0007669"/>
    <property type="project" value="UniProtKB-SubCell"/>
</dbReference>
<evidence type="ECO:0000256" key="1">
    <source>
        <dbReference type="ARBA" id="ARBA00004141"/>
    </source>
</evidence>
<accession>A0AAD1XMN3</accession>
<dbReference type="Proteomes" id="UP001295684">
    <property type="component" value="Unassembled WGS sequence"/>
</dbReference>
<keyword evidence="3 6" id="KW-1133">Transmembrane helix</keyword>
<dbReference type="PANTHER" id="PTHR31898:SF1">
    <property type="entry name" value="TLC DOMAIN-CONTAINING PROTEIN 5"/>
    <property type="match status" value="1"/>
</dbReference>